<evidence type="ECO:0000256" key="11">
    <source>
        <dbReference type="ARBA" id="ARBA00074372"/>
    </source>
</evidence>
<dbReference type="EMBL" id="FQWZ01000001">
    <property type="protein sequence ID" value="SHG51316.1"/>
    <property type="molecule type" value="Genomic_DNA"/>
</dbReference>
<dbReference type="OrthoDB" id="9790282at2"/>
<comment type="catalytic activity">
    <reaction evidence="6 15">
        <text>N-terminal L-arginyl-[protein] + L-leucyl-tRNA(Leu) = N-terminal L-leucyl-L-arginyl-[protein] + tRNA(Leu) + H(+)</text>
        <dbReference type="Rhea" id="RHEA:50416"/>
        <dbReference type="Rhea" id="RHEA-COMP:9613"/>
        <dbReference type="Rhea" id="RHEA-COMP:9622"/>
        <dbReference type="Rhea" id="RHEA-COMP:12672"/>
        <dbReference type="Rhea" id="RHEA-COMP:12673"/>
        <dbReference type="ChEBI" id="CHEBI:15378"/>
        <dbReference type="ChEBI" id="CHEBI:64719"/>
        <dbReference type="ChEBI" id="CHEBI:78442"/>
        <dbReference type="ChEBI" id="CHEBI:78494"/>
        <dbReference type="ChEBI" id="CHEBI:133044"/>
        <dbReference type="EC" id="2.3.2.6"/>
    </reaction>
</comment>
<dbReference type="GO" id="GO:0008914">
    <property type="term" value="F:leucyl-tRNA--protein transferase activity"/>
    <property type="evidence" value="ECO:0007669"/>
    <property type="project" value="UniProtKB-UniRule"/>
</dbReference>
<dbReference type="InterPro" id="IPR016181">
    <property type="entry name" value="Acyl_CoA_acyltransferase"/>
</dbReference>
<dbReference type="Gene3D" id="3.40.630.70">
    <property type="entry name" value="Leucyl/phenylalanyl-tRNA-protein transferase, C-terminal domain"/>
    <property type="match status" value="1"/>
</dbReference>
<evidence type="ECO:0000256" key="3">
    <source>
        <dbReference type="ARBA" id="ARBA00022679"/>
    </source>
</evidence>
<organism evidence="16 17">
    <name type="scientific">Hydrocarboniphaga daqingensis</name>
    <dbReference type="NCBI Taxonomy" id="490188"/>
    <lineage>
        <taxon>Bacteria</taxon>
        <taxon>Pseudomonadati</taxon>
        <taxon>Pseudomonadota</taxon>
        <taxon>Gammaproteobacteria</taxon>
        <taxon>Nevskiales</taxon>
        <taxon>Nevskiaceae</taxon>
        <taxon>Hydrocarboniphaga</taxon>
    </lineage>
</organism>
<proteinExistence type="inferred from homology"/>
<evidence type="ECO:0000256" key="2">
    <source>
        <dbReference type="ARBA" id="ARBA00022490"/>
    </source>
</evidence>
<evidence type="ECO:0000256" key="8">
    <source>
        <dbReference type="ARBA" id="ARBA00054043"/>
    </source>
</evidence>
<accession>A0A1M5KEN3</accession>
<keyword evidence="3 15" id="KW-0808">Transferase</keyword>
<comment type="catalytic activity">
    <reaction evidence="5 15">
        <text>L-phenylalanyl-tRNA(Phe) + an N-terminal L-alpha-aminoacyl-[protein] = an N-terminal L-phenylalanyl-L-alpha-aminoacyl-[protein] + tRNA(Phe)</text>
        <dbReference type="Rhea" id="RHEA:43632"/>
        <dbReference type="Rhea" id="RHEA-COMP:9668"/>
        <dbReference type="Rhea" id="RHEA-COMP:9699"/>
        <dbReference type="Rhea" id="RHEA-COMP:10636"/>
        <dbReference type="Rhea" id="RHEA-COMP:10637"/>
        <dbReference type="ChEBI" id="CHEBI:78442"/>
        <dbReference type="ChEBI" id="CHEBI:78531"/>
        <dbReference type="ChEBI" id="CHEBI:78597"/>
        <dbReference type="ChEBI" id="CHEBI:83561"/>
        <dbReference type="EC" id="2.3.2.6"/>
    </reaction>
</comment>
<evidence type="ECO:0000256" key="10">
    <source>
        <dbReference type="ARBA" id="ARBA00066767"/>
    </source>
</evidence>
<gene>
    <name evidence="15" type="primary">aat</name>
    <name evidence="16" type="ORF">SAMN04488068_0523</name>
</gene>
<evidence type="ECO:0000256" key="13">
    <source>
        <dbReference type="ARBA" id="ARBA00077165"/>
    </source>
</evidence>
<dbReference type="GO" id="GO:0005737">
    <property type="term" value="C:cytoplasm"/>
    <property type="evidence" value="ECO:0007669"/>
    <property type="project" value="UniProtKB-SubCell"/>
</dbReference>
<dbReference type="SUPFAM" id="SSF55729">
    <property type="entry name" value="Acyl-CoA N-acyltransferases (Nat)"/>
    <property type="match status" value="1"/>
</dbReference>
<comment type="catalytic activity">
    <reaction evidence="7 15">
        <text>N-terminal L-lysyl-[protein] + L-leucyl-tRNA(Leu) = N-terminal L-leucyl-L-lysyl-[protein] + tRNA(Leu) + H(+)</text>
        <dbReference type="Rhea" id="RHEA:12340"/>
        <dbReference type="Rhea" id="RHEA-COMP:9613"/>
        <dbReference type="Rhea" id="RHEA-COMP:9622"/>
        <dbReference type="Rhea" id="RHEA-COMP:12670"/>
        <dbReference type="Rhea" id="RHEA-COMP:12671"/>
        <dbReference type="ChEBI" id="CHEBI:15378"/>
        <dbReference type="ChEBI" id="CHEBI:65249"/>
        <dbReference type="ChEBI" id="CHEBI:78442"/>
        <dbReference type="ChEBI" id="CHEBI:78494"/>
        <dbReference type="ChEBI" id="CHEBI:133043"/>
        <dbReference type="EC" id="2.3.2.6"/>
    </reaction>
</comment>
<evidence type="ECO:0000256" key="9">
    <source>
        <dbReference type="ARBA" id="ARBA00061535"/>
    </source>
</evidence>
<dbReference type="Proteomes" id="UP000199758">
    <property type="component" value="Unassembled WGS sequence"/>
</dbReference>
<dbReference type="AlphaFoldDB" id="A0A1M5KEN3"/>
<dbReference type="Pfam" id="PF03588">
    <property type="entry name" value="Leu_Phe_trans"/>
    <property type="match status" value="1"/>
</dbReference>
<dbReference type="PANTHER" id="PTHR30098:SF2">
    <property type="entry name" value="LEUCYL_PHENYLALANYL-TRNA--PROTEIN TRANSFERASE"/>
    <property type="match status" value="1"/>
</dbReference>
<evidence type="ECO:0000313" key="16">
    <source>
        <dbReference type="EMBL" id="SHG51316.1"/>
    </source>
</evidence>
<protein>
    <recommendedName>
        <fullName evidence="11 15">Leucyl/phenylalanyl-tRNA--protein transferase</fullName>
        <ecNumber evidence="10 15">2.3.2.6</ecNumber>
    </recommendedName>
    <alternativeName>
        <fullName evidence="12 15">L/F-transferase</fullName>
    </alternativeName>
    <alternativeName>
        <fullName evidence="13 15">Leucyltransferase</fullName>
    </alternativeName>
    <alternativeName>
        <fullName evidence="14 15">Phenyalanyltransferase</fullName>
    </alternativeName>
</protein>
<dbReference type="RefSeq" id="WP_072893488.1">
    <property type="nucleotide sequence ID" value="NZ_FQWZ01000001.1"/>
</dbReference>
<reference evidence="16 17" key="1">
    <citation type="submission" date="2016-11" db="EMBL/GenBank/DDBJ databases">
        <authorList>
            <person name="Jaros S."/>
            <person name="Januszkiewicz K."/>
            <person name="Wedrychowicz H."/>
        </authorList>
    </citation>
    <scope>NUCLEOTIDE SEQUENCE [LARGE SCALE GENOMIC DNA]</scope>
    <source>
        <strain evidence="16 17">CGMCC 1.7049</strain>
    </source>
</reference>
<evidence type="ECO:0000313" key="17">
    <source>
        <dbReference type="Proteomes" id="UP000199758"/>
    </source>
</evidence>
<comment type="subcellular location">
    <subcellularLocation>
        <location evidence="1 15">Cytoplasm</location>
    </subcellularLocation>
</comment>
<dbReference type="EC" id="2.3.2.6" evidence="10 15"/>
<name>A0A1M5KEN3_9GAMM</name>
<evidence type="ECO:0000256" key="15">
    <source>
        <dbReference type="HAMAP-Rule" id="MF_00688"/>
    </source>
</evidence>
<dbReference type="Gene3D" id="3.30.70.3550">
    <property type="entry name" value="Leucyl/phenylalanyl-tRNA-protein transferase, N-terminal domain"/>
    <property type="match status" value="1"/>
</dbReference>
<keyword evidence="17" id="KW-1185">Reference proteome</keyword>
<dbReference type="InterPro" id="IPR042203">
    <property type="entry name" value="Leu/Phe-tRNA_Trfase_C"/>
</dbReference>
<evidence type="ECO:0000256" key="12">
    <source>
        <dbReference type="ARBA" id="ARBA00077136"/>
    </source>
</evidence>
<evidence type="ECO:0000256" key="4">
    <source>
        <dbReference type="ARBA" id="ARBA00023315"/>
    </source>
</evidence>
<evidence type="ECO:0000256" key="5">
    <source>
        <dbReference type="ARBA" id="ARBA00050607"/>
    </source>
</evidence>
<evidence type="ECO:0000256" key="6">
    <source>
        <dbReference type="ARBA" id="ARBA00050652"/>
    </source>
</evidence>
<dbReference type="PANTHER" id="PTHR30098">
    <property type="entry name" value="LEUCYL/PHENYLALANYL-TRNA--PROTEIN TRANSFERASE"/>
    <property type="match status" value="1"/>
</dbReference>
<dbReference type="STRING" id="490188.SAMN04488068_0523"/>
<dbReference type="InterPro" id="IPR004616">
    <property type="entry name" value="Leu/Phe-tRNA_Trfase"/>
</dbReference>
<keyword evidence="2 15" id="KW-0963">Cytoplasm</keyword>
<dbReference type="InterPro" id="IPR042221">
    <property type="entry name" value="Leu/Phe-tRNA_Trfase_N"/>
</dbReference>
<dbReference type="GO" id="GO:0030163">
    <property type="term" value="P:protein catabolic process"/>
    <property type="evidence" value="ECO:0007669"/>
    <property type="project" value="UniProtKB-UniRule"/>
</dbReference>
<sequence length="247" mass="27992">MDNPIRLHWLDPRDPHQNFPSPHLAMRDPNGLLAIGGDLSVTRLIRAYSQGIFPWYNPDEPILWWSPDPRAVLMPGGMKVSRSLGKALRRGHYAVTLDMAYRDVLDACAGPRLRSRGTWLGSDMRQAYQELYRRGYSHTVEVWNEGQLVGGLYGVALGKAFFGESMFSHMTDASKIALYWLCEQLQAWGYEVLDCQVASDHLRSLGAIDVTRERFLNLLRPAVVRPGRTGTWHFDIAAPAPRVHLPR</sequence>
<evidence type="ECO:0000256" key="1">
    <source>
        <dbReference type="ARBA" id="ARBA00004496"/>
    </source>
</evidence>
<keyword evidence="4 15" id="KW-0012">Acyltransferase</keyword>
<comment type="function">
    <text evidence="8 15">Functions in the N-end rule pathway of protein degradation where it conjugates Leu, Phe and, less efficiently, Met from aminoacyl-tRNAs to the N-termini of proteins containing an N-terminal arginine or lysine.</text>
</comment>
<dbReference type="HAMAP" id="MF_00688">
    <property type="entry name" value="Leu_Phe_trans"/>
    <property type="match status" value="1"/>
</dbReference>
<dbReference type="NCBIfam" id="TIGR00667">
    <property type="entry name" value="aat"/>
    <property type="match status" value="1"/>
</dbReference>
<comment type="similarity">
    <text evidence="9 15">Belongs to the L/F-transferase family.</text>
</comment>
<evidence type="ECO:0000256" key="14">
    <source>
        <dbReference type="ARBA" id="ARBA00083640"/>
    </source>
</evidence>
<evidence type="ECO:0000256" key="7">
    <source>
        <dbReference type="ARBA" id="ARBA00051538"/>
    </source>
</evidence>
<dbReference type="FunFam" id="3.30.70.3550:FF:000001">
    <property type="entry name" value="Leucyl/phenylalanyl-tRNA--protein transferase"/>
    <property type="match status" value="1"/>
</dbReference>